<keyword evidence="2" id="KW-1185">Reference proteome</keyword>
<evidence type="ECO:0008006" key="3">
    <source>
        <dbReference type="Google" id="ProtNLM"/>
    </source>
</evidence>
<evidence type="ECO:0000313" key="1">
    <source>
        <dbReference type="EMBL" id="GAA0857716.1"/>
    </source>
</evidence>
<organism evidence="1 2">
    <name type="scientific">Clostridium nitritogenes</name>
    <dbReference type="NCBI Taxonomy" id="83340"/>
    <lineage>
        <taxon>Bacteria</taxon>
        <taxon>Bacillati</taxon>
        <taxon>Bacillota</taxon>
        <taxon>Clostridia</taxon>
        <taxon>Eubacteriales</taxon>
        <taxon>Clostridiaceae</taxon>
        <taxon>Clostridium</taxon>
    </lineage>
</organism>
<dbReference type="RefSeq" id="WP_346025922.1">
    <property type="nucleotide sequence ID" value="NZ_BAAACO010000001.1"/>
</dbReference>
<proteinExistence type="predicted"/>
<sequence length="128" mass="15412">MIIIDIKKFLFKTLNIESINNLTIDNRVHYLHIPNIPNKGQYVEYEILSEYGEDYGDNKEILTTYKIQIDIFSYKANEEFFELEKEIRKAMINNGFIKENIYDAYEKETKLYHKAMRFNITLKNEIEI</sequence>
<comment type="caution">
    <text evidence="1">The sequence shown here is derived from an EMBL/GenBank/DDBJ whole genome shotgun (WGS) entry which is preliminary data.</text>
</comment>
<dbReference type="Proteomes" id="UP001501764">
    <property type="component" value="Unassembled WGS sequence"/>
</dbReference>
<accession>A0ABN1LLU0</accession>
<protein>
    <recommendedName>
        <fullName evidence="3">DUF3168 domain-containing protein</fullName>
    </recommendedName>
</protein>
<dbReference type="EMBL" id="BAAACO010000001">
    <property type="protein sequence ID" value="GAA0857716.1"/>
    <property type="molecule type" value="Genomic_DNA"/>
</dbReference>
<reference evidence="1 2" key="1">
    <citation type="journal article" date="2019" name="Int. J. Syst. Evol. Microbiol.">
        <title>The Global Catalogue of Microorganisms (GCM) 10K type strain sequencing project: providing services to taxonomists for standard genome sequencing and annotation.</title>
        <authorList>
            <consortium name="The Broad Institute Genomics Platform"/>
            <consortium name="The Broad Institute Genome Sequencing Center for Infectious Disease"/>
            <person name="Wu L."/>
            <person name="Ma J."/>
        </authorList>
    </citation>
    <scope>NUCLEOTIDE SEQUENCE [LARGE SCALE GENOMIC DNA]</scope>
    <source>
        <strain evidence="1 2">JCM 6485</strain>
    </source>
</reference>
<name>A0ABN1LLU0_9CLOT</name>
<evidence type="ECO:0000313" key="2">
    <source>
        <dbReference type="Proteomes" id="UP001501764"/>
    </source>
</evidence>
<gene>
    <name evidence="1" type="ORF">GCM10008916_12550</name>
</gene>